<evidence type="ECO:0000313" key="7">
    <source>
        <dbReference type="Proteomes" id="UP000886653"/>
    </source>
</evidence>
<keyword evidence="1 2" id="KW-0728">SH3 domain</keyword>
<feature type="region of interest" description="Disordered" evidence="3">
    <location>
        <begin position="1553"/>
        <end position="1602"/>
    </location>
</feature>
<dbReference type="OrthoDB" id="196165at2759"/>
<evidence type="ECO:0008006" key="8">
    <source>
        <dbReference type="Google" id="ProtNLM"/>
    </source>
</evidence>
<feature type="compositionally biased region" description="Polar residues" evidence="3">
    <location>
        <begin position="1367"/>
        <end position="1378"/>
    </location>
</feature>
<feature type="region of interest" description="Disordered" evidence="3">
    <location>
        <begin position="1353"/>
        <end position="1391"/>
    </location>
</feature>
<dbReference type="GO" id="GO:0051286">
    <property type="term" value="C:cell tip"/>
    <property type="evidence" value="ECO:0007669"/>
    <property type="project" value="TreeGrafter"/>
</dbReference>
<feature type="region of interest" description="Disordered" evidence="3">
    <location>
        <begin position="1"/>
        <end position="105"/>
    </location>
</feature>
<evidence type="ECO:0000256" key="1">
    <source>
        <dbReference type="ARBA" id="ARBA00022443"/>
    </source>
</evidence>
<dbReference type="Gene3D" id="3.10.20.90">
    <property type="entry name" value="Phosphatidylinositol 3-kinase Catalytic Subunit, Chain A, domain 1"/>
    <property type="match status" value="1"/>
</dbReference>
<feature type="region of interest" description="Disordered" evidence="3">
    <location>
        <begin position="1162"/>
        <end position="1182"/>
    </location>
</feature>
<organism evidence="6 7">
    <name type="scientific">Cronartium quercuum f. sp. fusiforme G11</name>
    <dbReference type="NCBI Taxonomy" id="708437"/>
    <lineage>
        <taxon>Eukaryota</taxon>
        <taxon>Fungi</taxon>
        <taxon>Dikarya</taxon>
        <taxon>Basidiomycota</taxon>
        <taxon>Pucciniomycotina</taxon>
        <taxon>Pucciniomycetes</taxon>
        <taxon>Pucciniales</taxon>
        <taxon>Coleosporiaceae</taxon>
        <taxon>Cronartium</taxon>
    </lineage>
</organism>
<feature type="region of interest" description="Disordered" evidence="3">
    <location>
        <begin position="1443"/>
        <end position="1525"/>
    </location>
</feature>
<feature type="compositionally biased region" description="Polar residues" evidence="3">
    <location>
        <begin position="1"/>
        <end position="10"/>
    </location>
</feature>
<feature type="compositionally biased region" description="Polar residues" evidence="3">
    <location>
        <begin position="1511"/>
        <end position="1523"/>
    </location>
</feature>
<dbReference type="SMART" id="SM00326">
    <property type="entry name" value="SH3"/>
    <property type="match status" value="1"/>
</dbReference>
<dbReference type="InterPro" id="IPR029071">
    <property type="entry name" value="Ubiquitin-like_domsf"/>
</dbReference>
<feature type="compositionally biased region" description="Basic and acidic residues" evidence="3">
    <location>
        <begin position="1443"/>
        <end position="1454"/>
    </location>
</feature>
<dbReference type="GO" id="GO:0015630">
    <property type="term" value="C:microtubule cytoskeleton"/>
    <property type="evidence" value="ECO:0007669"/>
    <property type="project" value="TreeGrafter"/>
</dbReference>
<feature type="compositionally biased region" description="Polar residues" evidence="3">
    <location>
        <begin position="721"/>
        <end position="754"/>
    </location>
</feature>
<feature type="compositionally biased region" description="Polar residues" evidence="3">
    <location>
        <begin position="523"/>
        <end position="535"/>
    </location>
</feature>
<feature type="region of interest" description="Disordered" evidence="3">
    <location>
        <begin position="207"/>
        <end position="693"/>
    </location>
</feature>
<evidence type="ECO:0000256" key="3">
    <source>
        <dbReference type="SAM" id="MobiDB-lite"/>
    </source>
</evidence>
<feature type="compositionally biased region" description="Basic and acidic residues" evidence="3">
    <location>
        <begin position="216"/>
        <end position="226"/>
    </location>
</feature>
<feature type="compositionally biased region" description="Low complexity" evidence="3">
    <location>
        <begin position="89"/>
        <end position="105"/>
    </location>
</feature>
<keyword evidence="7" id="KW-1185">Reference proteome</keyword>
<feature type="compositionally biased region" description="Acidic residues" evidence="3">
    <location>
        <begin position="271"/>
        <end position="328"/>
    </location>
</feature>
<dbReference type="PROSITE" id="PS50200">
    <property type="entry name" value="RA"/>
    <property type="match status" value="1"/>
</dbReference>
<dbReference type="Gene3D" id="2.30.30.40">
    <property type="entry name" value="SH3 Domains"/>
    <property type="match status" value="1"/>
</dbReference>
<protein>
    <recommendedName>
        <fullName evidence="8">SH3 domain-containing protein</fullName>
    </recommendedName>
</protein>
<feature type="domain" description="SH3" evidence="4">
    <location>
        <begin position="110"/>
        <end position="171"/>
    </location>
</feature>
<feature type="compositionally biased region" description="Basic and acidic residues" evidence="3">
    <location>
        <begin position="1464"/>
        <end position="1473"/>
    </location>
</feature>
<evidence type="ECO:0000259" key="5">
    <source>
        <dbReference type="PROSITE" id="PS50200"/>
    </source>
</evidence>
<feature type="compositionally biased region" description="Polar residues" evidence="3">
    <location>
        <begin position="675"/>
        <end position="693"/>
    </location>
</feature>
<evidence type="ECO:0000313" key="6">
    <source>
        <dbReference type="EMBL" id="KAG0141073.1"/>
    </source>
</evidence>
<feature type="region of interest" description="Disordered" evidence="3">
    <location>
        <begin position="721"/>
        <end position="795"/>
    </location>
</feature>
<feature type="compositionally biased region" description="Basic and acidic residues" evidence="3">
    <location>
        <begin position="339"/>
        <end position="351"/>
    </location>
</feature>
<dbReference type="GO" id="GO:0008104">
    <property type="term" value="P:intracellular protein localization"/>
    <property type="evidence" value="ECO:0007669"/>
    <property type="project" value="TreeGrafter"/>
</dbReference>
<dbReference type="Pfam" id="PF00788">
    <property type="entry name" value="RA"/>
    <property type="match status" value="1"/>
</dbReference>
<dbReference type="GO" id="GO:0007165">
    <property type="term" value="P:signal transduction"/>
    <property type="evidence" value="ECO:0007669"/>
    <property type="project" value="InterPro"/>
</dbReference>
<dbReference type="InterPro" id="IPR000159">
    <property type="entry name" value="RA_dom"/>
</dbReference>
<feature type="compositionally biased region" description="Basic and acidic residues" evidence="3">
    <location>
        <begin position="1169"/>
        <end position="1182"/>
    </location>
</feature>
<evidence type="ECO:0000259" key="4">
    <source>
        <dbReference type="PROSITE" id="PS50002"/>
    </source>
</evidence>
<name>A0A9P6N835_9BASI</name>
<feature type="compositionally biased region" description="Polar residues" evidence="3">
    <location>
        <begin position="564"/>
        <end position="576"/>
    </location>
</feature>
<evidence type="ECO:0000256" key="2">
    <source>
        <dbReference type="PROSITE-ProRule" id="PRU00192"/>
    </source>
</evidence>
<feature type="compositionally biased region" description="Low complexity" evidence="3">
    <location>
        <begin position="352"/>
        <end position="365"/>
    </location>
</feature>
<feature type="compositionally biased region" description="Low complexity" evidence="3">
    <location>
        <begin position="1005"/>
        <end position="1016"/>
    </location>
</feature>
<feature type="compositionally biased region" description="Low complexity" evidence="3">
    <location>
        <begin position="654"/>
        <end position="664"/>
    </location>
</feature>
<feature type="compositionally biased region" description="Pro residues" evidence="3">
    <location>
        <begin position="228"/>
        <end position="246"/>
    </location>
</feature>
<feature type="compositionally biased region" description="Low complexity" evidence="3">
    <location>
        <begin position="536"/>
        <end position="546"/>
    </location>
</feature>
<dbReference type="SUPFAM" id="SSF50044">
    <property type="entry name" value="SH3-domain"/>
    <property type="match status" value="1"/>
</dbReference>
<dbReference type="EMBL" id="MU167404">
    <property type="protein sequence ID" value="KAG0141073.1"/>
    <property type="molecule type" value="Genomic_DNA"/>
</dbReference>
<sequence length="1695" mass="183087">MSTGQAQTPTQVYQSRVSSSSEVRQPTKEEAEVEVDEEVDEVDEEEEEEEDEEEDDDDVAMNQRAYSPSTQDNSNAEMEIDDEADRASDSSFSDSVSMSSSPSIPSSDDIDFTLVYALHTFLATVDGQASVVKGDQLTLLDDSNSYWWLIRVLKTQAVGYIPAENIETPYERLARLNKHRNVDLSSATPNDHISGPGSSLAQTRFSQRIPSAGDPVRSRSPQDRRKGPLPPPMPGPGHFSPPPVAPAPGTGKGKTVAFTAPTYFENSGNEWSEDGEGESGDEEMMSGDEEEGEEGEWDGEGEFGDEGEEGFEDEEEETEEEDEDEEDQEGYRPGPDAQRQLEDQLAQEHKQQLQLRQQQQQQQQQSGQDPSGDEASKGGGPSGWARLRLAAKASADSLRGSKDDGRSQLGKGMSPAQRAQIEPSGSRDITPQSQPRPNTTNPVIVNTQSTAPLALNAGSSAQSRPASVNTPKKSHRSFEEALADDETKPRSNSLSSGETKKLTLTPDIARDSQDGSSLDGHSGVSSPQRNIRQRTSSGSSVEASASIRKFTPTGPYIREEDENLTGSNEGHSQSLVSVASFDSSAGAGGSEDGRNSFGKRSILKKDKRDDESDGKKKKGILSGLFGRKKDKKSNKGGSDAGEDAVGQSELDRASSSSSPSEQSSLATHSPPIRDSTLSGASGSGSIRRTRAGTSDLFSTDAALKKQQAEAQEVMYRQYGISRTPSDTTNTTVFSSTGKPPLQISPQNSSLQQLASKAVGNGPLSPLSPIGSLNGLGSPPFSASQKRRPGSLIGSPSIPGMEVPMLSVLRVFAGENVDAEATFKTVLLSAQTTTNELIVQAMQRFHLPSEPEQRLSYYLTIKDVVSGEENKIDETQLPLKVFEAMNEAMGQDGLMLPSVKRSSVGSISSISSNLSLNPAISRLGMSDFSDDSAVKFYINSYGPDGDRNIPKKAHIPTRKNERTGVLEPIQEDAGLNGTTDDNSSDKDTIVAGRVGRGPELTDARLSQVSNSPSISSSGTAEQVISPTTSPSLRFAMRIQIYPSDLPDGVVFDPQSNAIIPKHVLNERGKRTSSNSSTSSNVSLTMREKVMLFPRNINVSEAIEHALEVFGISEGVVDGGDDVEEKVSKRRSVSKVRYGLSVKLPNNSSELPVQLTSKVLDTYITPPTFRPPDRTSKESRRRSQEGSFVFGSLLDLQTTDPVFILRRATPSYPNRRESLRSSTGLAGAVADELGLMLKKSGNRSSSTNHQRIGSLTSQKNAPLSAQTLVQSQAIASGTTAEMIAAQRAAFLSASRNSEQGVDITLNDHTTIRSKRSMGEENYRYSYIDPAGAEFDISELIEAEWSSTLELNLGTQAPQKSRDSNGKLVGNSSQNSLSSMTEDGYASAPESPVVTAKRFESPTALDEEEEAIEALKLAPLTIEKSSAATKARDNKRKDLLMAALDKQKVSKQSDARLSRSLSQSSEPLEKRIERVLAKVKASRSGTASQPHSIKHSRSSNPTLAKELGPRVETGTMSATSRAQPFSGTPVAASVHEIAHQGHNRPSSIDQILSSARLQSSINSSRSNSTTGTNSPTTPISATSPSTYTPISSATRGVGIDSRQSNPTNDFGLEVLMNLVHYSTTTSTSPTPIQQVRNTRQNDDEEIKIDEIFGRNEEEEDYQKNVINHNLNERDRSMINRLNGIENRLDQLMIEILNR</sequence>
<feature type="compositionally biased region" description="Acidic residues" evidence="3">
    <location>
        <begin position="31"/>
        <end position="59"/>
    </location>
</feature>
<comment type="caution">
    <text evidence="6">The sequence shown here is derived from an EMBL/GenBank/DDBJ whole genome shotgun (WGS) entry which is preliminary data.</text>
</comment>
<feature type="compositionally biased region" description="Low complexity" evidence="3">
    <location>
        <begin position="11"/>
        <end position="24"/>
    </location>
</feature>
<dbReference type="PROSITE" id="PS50002">
    <property type="entry name" value="SH3"/>
    <property type="match status" value="1"/>
</dbReference>
<feature type="compositionally biased region" description="Low complexity" evidence="3">
    <location>
        <begin position="1553"/>
        <end position="1591"/>
    </location>
</feature>
<feature type="compositionally biased region" description="Polar residues" evidence="3">
    <location>
        <begin position="1240"/>
        <end position="1257"/>
    </location>
</feature>
<dbReference type="FunFam" id="2.30.30.40:FF:000035">
    <property type="entry name" value="SH3 domain containing protein"/>
    <property type="match status" value="1"/>
</dbReference>
<proteinExistence type="predicted"/>
<reference evidence="6" key="1">
    <citation type="submission" date="2013-11" db="EMBL/GenBank/DDBJ databases">
        <title>Genome sequence of the fusiform rust pathogen reveals effectors for host alternation and coevolution with pine.</title>
        <authorList>
            <consortium name="DOE Joint Genome Institute"/>
            <person name="Smith K."/>
            <person name="Pendleton A."/>
            <person name="Kubisiak T."/>
            <person name="Anderson C."/>
            <person name="Salamov A."/>
            <person name="Aerts A."/>
            <person name="Riley R."/>
            <person name="Clum A."/>
            <person name="Lindquist E."/>
            <person name="Ence D."/>
            <person name="Campbell M."/>
            <person name="Kronenberg Z."/>
            <person name="Feau N."/>
            <person name="Dhillon B."/>
            <person name="Hamelin R."/>
            <person name="Burleigh J."/>
            <person name="Smith J."/>
            <person name="Yandell M."/>
            <person name="Nelson C."/>
            <person name="Grigoriev I."/>
            <person name="Davis J."/>
        </authorList>
    </citation>
    <scope>NUCLEOTIDE SEQUENCE</scope>
    <source>
        <strain evidence="6">G11</strain>
    </source>
</reference>
<accession>A0A9P6N835</accession>
<dbReference type="SUPFAM" id="SSF54236">
    <property type="entry name" value="Ubiquitin-like"/>
    <property type="match status" value="1"/>
</dbReference>
<feature type="region of interest" description="Disordered" evidence="3">
    <location>
        <begin position="957"/>
        <end position="1024"/>
    </location>
</feature>
<feature type="compositionally biased region" description="Polar residues" evidence="3">
    <location>
        <begin position="427"/>
        <end position="471"/>
    </location>
</feature>
<feature type="region of interest" description="Disordered" evidence="3">
    <location>
        <begin position="1237"/>
        <end position="1257"/>
    </location>
</feature>
<dbReference type="InterPro" id="IPR001452">
    <property type="entry name" value="SH3_domain"/>
</dbReference>
<dbReference type="GO" id="GO:0030950">
    <property type="term" value="P:establishment or maintenance of actin cytoskeleton polarity"/>
    <property type="evidence" value="ECO:0007669"/>
    <property type="project" value="TreeGrafter"/>
</dbReference>
<dbReference type="InterPro" id="IPR036028">
    <property type="entry name" value="SH3-like_dom_sf"/>
</dbReference>
<dbReference type="PANTHER" id="PTHR47775:SF1">
    <property type="entry name" value="BUD SITE SELECTION PROTEIN 14"/>
    <property type="match status" value="1"/>
</dbReference>
<dbReference type="Pfam" id="PF00018">
    <property type="entry name" value="SH3_1"/>
    <property type="match status" value="1"/>
</dbReference>
<feature type="compositionally biased region" description="Basic and acidic residues" evidence="3">
    <location>
        <begin position="603"/>
        <end position="614"/>
    </location>
</feature>
<dbReference type="Proteomes" id="UP000886653">
    <property type="component" value="Unassembled WGS sequence"/>
</dbReference>
<dbReference type="PANTHER" id="PTHR47775">
    <property type="entry name" value="BUD SITE SELECTION PROTEIN 14"/>
    <property type="match status" value="1"/>
</dbReference>
<feature type="domain" description="Ras-associating" evidence="5">
    <location>
        <begin position="807"/>
        <end position="902"/>
    </location>
</feature>
<feature type="compositionally biased region" description="Polar residues" evidence="3">
    <location>
        <begin position="64"/>
        <end position="76"/>
    </location>
</feature>
<dbReference type="InterPro" id="IPR053039">
    <property type="entry name" value="Polarity_Bud-Selection_Reg"/>
</dbReference>
<gene>
    <name evidence="6" type="ORF">CROQUDRAFT_725843</name>
</gene>